<dbReference type="SUPFAM" id="SSF53300">
    <property type="entry name" value="vWA-like"/>
    <property type="match status" value="1"/>
</dbReference>
<dbReference type="PANTHER" id="PTHR37947:SF1">
    <property type="entry name" value="BLL2462 PROTEIN"/>
    <property type="match status" value="1"/>
</dbReference>
<dbReference type="Proteomes" id="UP000566071">
    <property type="component" value="Unassembled WGS sequence"/>
</dbReference>
<dbReference type="EMBL" id="JABFCR010000019">
    <property type="protein sequence ID" value="NNU33740.1"/>
    <property type="molecule type" value="Genomic_DNA"/>
</dbReference>
<feature type="transmembrane region" description="Helical" evidence="1">
    <location>
        <begin position="43"/>
        <end position="65"/>
    </location>
</feature>
<feature type="transmembrane region" description="Helical" evidence="1">
    <location>
        <begin position="12"/>
        <end position="31"/>
    </location>
</feature>
<comment type="caution">
    <text evidence="2">The sequence shown here is derived from an EMBL/GenBank/DDBJ whole genome shotgun (WGS) entry which is preliminary data.</text>
</comment>
<evidence type="ECO:0000313" key="3">
    <source>
        <dbReference type="Proteomes" id="UP000566071"/>
    </source>
</evidence>
<reference evidence="2 3" key="1">
    <citation type="submission" date="2020-05" db="EMBL/GenBank/DDBJ databases">
        <authorList>
            <person name="Khan S.A."/>
            <person name="Jeon C.O."/>
            <person name="Chun B.H."/>
        </authorList>
    </citation>
    <scope>NUCLEOTIDE SEQUENCE [LARGE SCALE GENOMIC DNA]</scope>
    <source>
        <strain evidence="2 3">S1162</strain>
    </source>
</reference>
<keyword evidence="3" id="KW-1185">Reference proteome</keyword>
<accession>A0ABX1W412</accession>
<organism evidence="2 3">
    <name type="scientific">Mucilaginibacter humi</name>
    <dbReference type="NCBI Taxonomy" id="2732510"/>
    <lineage>
        <taxon>Bacteria</taxon>
        <taxon>Pseudomonadati</taxon>
        <taxon>Bacteroidota</taxon>
        <taxon>Sphingobacteriia</taxon>
        <taxon>Sphingobacteriales</taxon>
        <taxon>Sphingobacteriaceae</taxon>
        <taxon>Mucilaginibacter</taxon>
    </lineage>
</organism>
<evidence type="ECO:0000256" key="1">
    <source>
        <dbReference type="SAM" id="Phobius"/>
    </source>
</evidence>
<keyword evidence="1" id="KW-0812">Transmembrane</keyword>
<proteinExistence type="predicted"/>
<sequence length="233" mass="26147">MLLFSITWGTVSGWWAPVCLLLGVLYAWLMYRQPVNLSNKFRYVLAAVRAIVVFLIALLLVSPLVRSTNYKPQKPLILIAQDNSASINTFHPAGFEPAKFVDELGKLKQQLGDEYEVQEFNFGHDLSNGLSKTFNNKQTNIAAALRQLNDRFVNQNIGALVLATDGLYNQDADPQYEARNFKTNIYTIALGDTIAKRDLLISNVNYNKTAFLGNDFEIEVLAQPTRAKARPCT</sequence>
<name>A0ABX1W412_9SPHI</name>
<protein>
    <submittedName>
        <fullName evidence="2">VWA domain-containing protein</fullName>
    </submittedName>
</protein>
<dbReference type="Gene3D" id="3.40.50.410">
    <property type="entry name" value="von Willebrand factor, type A domain"/>
    <property type="match status" value="1"/>
</dbReference>
<dbReference type="InterPro" id="IPR036465">
    <property type="entry name" value="vWFA_dom_sf"/>
</dbReference>
<evidence type="ECO:0000313" key="2">
    <source>
        <dbReference type="EMBL" id="NNU33740.1"/>
    </source>
</evidence>
<dbReference type="RefSeq" id="WP_175269429.1">
    <property type="nucleotide sequence ID" value="NZ_JABFCR010000019.1"/>
</dbReference>
<gene>
    <name evidence="2" type="ORF">HK413_05555</name>
</gene>
<keyword evidence="1" id="KW-1133">Transmembrane helix</keyword>
<keyword evidence="1" id="KW-0472">Membrane</keyword>
<dbReference type="PANTHER" id="PTHR37947">
    <property type="entry name" value="BLL2462 PROTEIN"/>
    <property type="match status" value="1"/>
</dbReference>